<accession>A0A927MLD7</accession>
<protein>
    <submittedName>
        <fullName evidence="1">Uncharacterized protein</fullName>
    </submittedName>
</protein>
<evidence type="ECO:0000313" key="2">
    <source>
        <dbReference type="Proteomes" id="UP000658225"/>
    </source>
</evidence>
<evidence type="ECO:0000313" key="1">
    <source>
        <dbReference type="EMBL" id="MBE1553674.1"/>
    </source>
</evidence>
<dbReference type="AlphaFoldDB" id="A0A927MLD7"/>
<dbReference type="Proteomes" id="UP000658225">
    <property type="component" value="Unassembled WGS sequence"/>
</dbReference>
<organism evidence="1 2">
    <name type="scientific">Sporosarcina limicola</name>
    <dbReference type="NCBI Taxonomy" id="34101"/>
    <lineage>
        <taxon>Bacteria</taxon>
        <taxon>Bacillati</taxon>
        <taxon>Bacillota</taxon>
        <taxon>Bacilli</taxon>
        <taxon>Bacillales</taxon>
        <taxon>Caryophanaceae</taxon>
        <taxon>Sporosarcina</taxon>
    </lineage>
</organism>
<keyword evidence="2" id="KW-1185">Reference proteome</keyword>
<dbReference type="EMBL" id="JADBEL010000003">
    <property type="protein sequence ID" value="MBE1553674.1"/>
    <property type="molecule type" value="Genomic_DNA"/>
</dbReference>
<proteinExistence type="predicted"/>
<sequence>MNEIIFKSQSQKFGLKNTVRYDMMEENTVFKEQEKC</sequence>
<comment type="caution">
    <text evidence="1">The sequence shown here is derived from an EMBL/GenBank/DDBJ whole genome shotgun (WGS) entry which is preliminary data.</text>
</comment>
<name>A0A927MLD7_9BACL</name>
<gene>
    <name evidence="1" type="ORF">H4683_000748</name>
</gene>
<reference evidence="1" key="1">
    <citation type="submission" date="2020-10" db="EMBL/GenBank/DDBJ databases">
        <title>Genomic Encyclopedia of Type Strains, Phase IV (KMG-IV): sequencing the most valuable type-strain genomes for metagenomic binning, comparative biology and taxonomic classification.</title>
        <authorList>
            <person name="Goeker M."/>
        </authorList>
    </citation>
    <scope>NUCLEOTIDE SEQUENCE</scope>
    <source>
        <strain evidence="1">DSM 13886</strain>
    </source>
</reference>